<evidence type="ECO:0000256" key="1">
    <source>
        <dbReference type="ARBA" id="ARBA00022679"/>
    </source>
</evidence>
<keyword evidence="4" id="KW-0067">ATP-binding</keyword>
<proteinExistence type="predicted"/>
<dbReference type="AlphaFoldDB" id="A0A4R4FC71"/>
<evidence type="ECO:0000256" key="2">
    <source>
        <dbReference type="ARBA" id="ARBA00022741"/>
    </source>
</evidence>
<sequence>MFSKRQVFLNWISGKCHIGGSALKNGICYVVGAGDCLSLEFHPSEEDLVIAADAGLRYLEQSGIAADLIIGDFDTLENAPIGGNVITLSCEKDDTDMLAAVREGIKAGYTEFHLYGGTGGRIDHTIANLQVLAYLAENGRKGYLHCPQNRFVRPVDKKLKKVGYSETTGNAPGSENIITAVTNGVLSFSPVPSGYISVFSYSEKSEGVYLQGLKYPLADATLTNTFPIGTSNEFIGEKSRISVKNGTLMIVFPKEAKEKLI</sequence>
<keyword evidence="3 7" id="KW-0418">Kinase</keyword>
<evidence type="ECO:0000256" key="3">
    <source>
        <dbReference type="ARBA" id="ARBA00022777"/>
    </source>
</evidence>
<feature type="domain" description="Thiamin pyrophosphokinase thiamin-binding" evidence="6">
    <location>
        <begin position="184"/>
        <end position="249"/>
    </location>
</feature>
<organism evidence="7 8">
    <name type="scientific">Extibacter muris</name>
    <dbReference type="NCBI Taxonomy" id="1796622"/>
    <lineage>
        <taxon>Bacteria</taxon>
        <taxon>Bacillati</taxon>
        <taxon>Bacillota</taxon>
        <taxon>Clostridia</taxon>
        <taxon>Lachnospirales</taxon>
        <taxon>Lachnospiraceae</taxon>
        <taxon>Extibacter</taxon>
    </lineage>
</organism>
<accession>A0A4R4FC71</accession>
<dbReference type="CDD" id="cd07995">
    <property type="entry name" value="TPK"/>
    <property type="match status" value="1"/>
</dbReference>
<dbReference type="InterPro" id="IPR053149">
    <property type="entry name" value="TPK"/>
</dbReference>
<reference evidence="7 8" key="1">
    <citation type="journal article" date="2016" name="Nat. Microbiol.">
        <title>The Mouse Intestinal Bacterial Collection (miBC) provides host-specific insight into cultured diversity and functional potential of the gut microbiota.</title>
        <authorList>
            <person name="Lagkouvardos I."/>
            <person name="Pukall R."/>
            <person name="Abt B."/>
            <person name="Foesel B.U."/>
            <person name="Meier-Kolthoff J.P."/>
            <person name="Kumar N."/>
            <person name="Bresciani A."/>
            <person name="Martinez I."/>
            <person name="Just S."/>
            <person name="Ziegler C."/>
            <person name="Brugiroux S."/>
            <person name="Garzetti D."/>
            <person name="Wenning M."/>
            <person name="Bui T.P."/>
            <person name="Wang J."/>
            <person name="Hugenholtz F."/>
            <person name="Plugge C.M."/>
            <person name="Peterson D.A."/>
            <person name="Hornef M.W."/>
            <person name="Baines J.F."/>
            <person name="Smidt H."/>
            <person name="Walter J."/>
            <person name="Kristiansen K."/>
            <person name="Nielsen H.B."/>
            <person name="Haller D."/>
            <person name="Overmann J."/>
            <person name="Stecher B."/>
            <person name="Clavel T."/>
        </authorList>
    </citation>
    <scope>NUCLEOTIDE SEQUENCE [LARGE SCALE GENOMIC DNA]</scope>
    <source>
        <strain evidence="7 8">DSM 28560</strain>
    </source>
</reference>
<dbReference type="Pfam" id="PF04265">
    <property type="entry name" value="TPK_B1_binding"/>
    <property type="match status" value="1"/>
</dbReference>
<dbReference type="GO" id="GO:0006772">
    <property type="term" value="P:thiamine metabolic process"/>
    <property type="evidence" value="ECO:0007669"/>
    <property type="project" value="UniProtKB-UniRule"/>
</dbReference>
<dbReference type="InterPro" id="IPR036371">
    <property type="entry name" value="TPK_B1-bd_sf"/>
</dbReference>
<keyword evidence="8" id="KW-1185">Reference proteome</keyword>
<dbReference type="EC" id="2.7.6.2" evidence="5"/>
<dbReference type="GO" id="GO:0016301">
    <property type="term" value="F:kinase activity"/>
    <property type="evidence" value="ECO:0007669"/>
    <property type="project" value="UniProtKB-KW"/>
</dbReference>
<dbReference type="InterPro" id="IPR007371">
    <property type="entry name" value="TPK_catalytic"/>
</dbReference>
<evidence type="ECO:0000313" key="8">
    <source>
        <dbReference type="Proteomes" id="UP000295710"/>
    </source>
</evidence>
<dbReference type="InterPro" id="IPR007373">
    <property type="entry name" value="Thiamin_PyroPKinase_B1-bd"/>
</dbReference>
<dbReference type="SMART" id="SM00983">
    <property type="entry name" value="TPK_B1_binding"/>
    <property type="match status" value="1"/>
</dbReference>
<dbReference type="Pfam" id="PF04263">
    <property type="entry name" value="TPK_catalytic"/>
    <property type="match status" value="1"/>
</dbReference>
<dbReference type="Gene3D" id="3.40.50.10240">
    <property type="entry name" value="Thiamin pyrophosphokinase, catalytic domain"/>
    <property type="match status" value="1"/>
</dbReference>
<keyword evidence="1 7" id="KW-0808">Transferase</keyword>
<dbReference type="InterPro" id="IPR036759">
    <property type="entry name" value="TPK_catalytic_sf"/>
</dbReference>
<dbReference type="SUPFAM" id="SSF63999">
    <property type="entry name" value="Thiamin pyrophosphokinase, catalytic domain"/>
    <property type="match status" value="1"/>
</dbReference>
<evidence type="ECO:0000256" key="5">
    <source>
        <dbReference type="NCBIfam" id="TIGR01378"/>
    </source>
</evidence>
<evidence type="ECO:0000313" key="7">
    <source>
        <dbReference type="EMBL" id="TDA20871.1"/>
    </source>
</evidence>
<evidence type="ECO:0000256" key="4">
    <source>
        <dbReference type="ARBA" id="ARBA00022840"/>
    </source>
</evidence>
<keyword evidence="2" id="KW-0547">Nucleotide-binding</keyword>
<comment type="caution">
    <text evidence="7">The sequence shown here is derived from an EMBL/GenBank/DDBJ whole genome shotgun (WGS) entry which is preliminary data.</text>
</comment>
<dbReference type="PANTHER" id="PTHR41299">
    <property type="entry name" value="THIAMINE PYROPHOSPHOKINASE"/>
    <property type="match status" value="1"/>
</dbReference>
<protein>
    <recommendedName>
        <fullName evidence="5">Thiamine diphosphokinase</fullName>
        <ecNumber evidence="5">2.7.6.2</ecNumber>
    </recommendedName>
</protein>
<name>A0A4R4FC71_9FIRM</name>
<dbReference type="EMBL" id="SMMX01000014">
    <property type="protein sequence ID" value="TDA20871.1"/>
    <property type="molecule type" value="Genomic_DNA"/>
</dbReference>
<dbReference type="GO" id="GO:0005524">
    <property type="term" value="F:ATP binding"/>
    <property type="evidence" value="ECO:0007669"/>
    <property type="project" value="UniProtKB-KW"/>
</dbReference>
<evidence type="ECO:0000259" key="6">
    <source>
        <dbReference type="SMART" id="SM00983"/>
    </source>
</evidence>
<dbReference type="Proteomes" id="UP000295710">
    <property type="component" value="Unassembled WGS sequence"/>
</dbReference>
<gene>
    <name evidence="7" type="ORF">E1963_14755</name>
</gene>
<dbReference type="GO" id="GO:0004788">
    <property type="term" value="F:thiamine diphosphokinase activity"/>
    <property type="evidence" value="ECO:0007669"/>
    <property type="project" value="UniProtKB-UniRule"/>
</dbReference>
<dbReference type="GO" id="GO:0009229">
    <property type="term" value="P:thiamine diphosphate biosynthetic process"/>
    <property type="evidence" value="ECO:0007669"/>
    <property type="project" value="InterPro"/>
</dbReference>
<dbReference type="PANTHER" id="PTHR41299:SF1">
    <property type="entry name" value="THIAMINE PYROPHOSPHOKINASE"/>
    <property type="match status" value="1"/>
</dbReference>
<dbReference type="GO" id="GO:0030975">
    <property type="term" value="F:thiamine binding"/>
    <property type="evidence" value="ECO:0007669"/>
    <property type="project" value="InterPro"/>
</dbReference>
<dbReference type="InterPro" id="IPR006282">
    <property type="entry name" value="Thi_PPkinase"/>
</dbReference>
<dbReference type="NCBIfam" id="TIGR01378">
    <property type="entry name" value="thi_PPkinase"/>
    <property type="match status" value="1"/>
</dbReference>
<dbReference type="SUPFAM" id="SSF63862">
    <property type="entry name" value="Thiamin pyrophosphokinase, substrate-binding domain"/>
    <property type="match status" value="1"/>
</dbReference>